<proteinExistence type="predicted"/>
<sequence length="162" mass="18890">MLDTIKDIAKGKFEFKEEFINEYILIFAQDYSISLHDGYFILNTPDIEARLDYDSCKFEDGVRSVTFKVLDLIPFHYKMFLRWINKKLPFMEYGKDVENTKLITCHLNKIPKLKDNKILNNSYLEHATVDYIKCEPGKVTVKLKLKSKLSEIFGDLASGFGD</sequence>
<protein>
    <submittedName>
        <fullName evidence="1">Uncharacterized protein</fullName>
    </submittedName>
</protein>
<comment type="caution">
    <text evidence="1">The sequence shown here is derived from an EMBL/GenBank/DDBJ whole genome shotgun (WGS) entry which is preliminary data.</text>
</comment>
<reference evidence="1 2" key="1">
    <citation type="submission" date="2016-07" db="EMBL/GenBank/DDBJ databases">
        <title>Draft genome of Scalindua rubra, obtained from a brine-seawater interface in the Red Sea, sheds light on salt adaptation in anammox bacteria.</title>
        <authorList>
            <person name="Speth D.R."/>
            <person name="Lagkouvardos I."/>
            <person name="Wang Y."/>
            <person name="Qian P.-Y."/>
            <person name="Dutilh B.E."/>
            <person name="Jetten M.S."/>
        </authorList>
    </citation>
    <scope>NUCLEOTIDE SEQUENCE [LARGE SCALE GENOMIC DNA]</scope>
    <source>
        <strain evidence="1">BSI-1</strain>
    </source>
</reference>
<organism evidence="1 2">
    <name type="scientific">Candidatus Scalindua rubra</name>
    <dbReference type="NCBI Taxonomy" id="1872076"/>
    <lineage>
        <taxon>Bacteria</taxon>
        <taxon>Pseudomonadati</taxon>
        <taxon>Planctomycetota</taxon>
        <taxon>Candidatus Brocadiia</taxon>
        <taxon>Candidatus Brocadiales</taxon>
        <taxon>Candidatus Scalinduaceae</taxon>
        <taxon>Candidatus Scalindua</taxon>
    </lineage>
</organism>
<dbReference type="AlphaFoldDB" id="A0A1E3XFF4"/>
<evidence type="ECO:0000313" key="1">
    <source>
        <dbReference type="EMBL" id="ODS34376.1"/>
    </source>
</evidence>
<gene>
    <name evidence="1" type="ORF">SCARUB_00507</name>
</gene>
<name>A0A1E3XFF4_9BACT</name>
<evidence type="ECO:0000313" key="2">
    <source>
        <dbReference type="Proteomes" id="UP000094056"/>
    </source>
</evidence>
<dbReference type="EMBL" id="MAYW01000008">
    <property type="protein sequence ID" value="ODS34376.1"/>
    <property type="molecule type" value="Genomic_DNA"/>
</dbReference>
<dbReference type="Proteomes" id="UP000094056">
    <property type="component" value="Unassembled WGS sequence"/>
</dbReference>
<accession>A0A1E3XFF4</accession>